<organism evidence="2">
    <name type="scientific">Brachypodium distachyon</name>
    <name type="common">Purple false brome</name>
    <name type="synonym">Trachynia distachya</name>
    <dbReference type="NCBI Taxonomy" id="15368"/>
    <lineage>
        <taxon>Eukaryota</taxon>
        <taxon>Viridiplantae</taxon>
        <taxon>Streptophyta</taxon>
        <taxon>Embryophyta</taxon>
        <taxon>Tracheophyta</taxon>
        <taxon>Spermatophyta</taxon>
        <taxon>Magnoliopsida</taxon>
        <taxon>Liliopsida</taxon>
        <taxon>Poales</taxon>
        <taxon>Poaceae</taxon>
        <taxon>BOP clade</taxon>
        <taxon>Pooideae</taxon>
        <taxon>Stipodae</taxon>
        <taxon>Brachypodieae</taxon>
        <taxon>Brachypodium</taxon>
    </lineage>
</organism>
<feature type="compositionally biased region" description="Pro residues" evidence="1">
    <location>
        <begin position="72"/>
        <end position="83"/>
    </location>
</feature>
<dbReference type="AlphaFoldDB" id="A0A0Q3HFV3"/>
<dbReference type="EnsemblPlants" id="KQJ92362">
    <property type="protein sequence ID" value="KQJ92362"/>
    <property type="gene ID" value="BRADI_4g43121v3"/>
</dbReference>
<reference evidence="2 3" key="1">
    <citation type="journal article" date="2010" name="Nature">
        <title>Genome sequencing and analysis of the model grass Brachypodium distachyon.</title>
        <authorList>
            <consortium name="International Brachypodium Initiative"/>
        </authorList>
    </citation>
    <scope>NUCLEOTIDE SEQUENCE [LARGE SCALE GENOMIC DNA]</scope>
    <source>
        <strain evidence="2 3">Bd21</strain>
    </source>
</reference>
<evidence type="ECO:0000256" key="1">
    <source>
        <dbReference type="SAM" id="MobiDB-lite"/>
    </source>
</evidence>
<dbReference type="InParanoid" id="A0A0Q3HFV3"/>
<dbReference type="Proteomes" id="UP000008810">
    <property type="component" value="Chromosome 4"/>
</dbReference>
<name>A0A0Q3HFV3_BRADI</name>
<proteinExistence type="predicted"/>
<feature type="region of interest" description="Disordered" evidence="1">
    <location>
        <begin position="66"/>
        <end position="88"/>
    </location>
</feature>
<gene>
    <name evidence="2" type="ORF">BRADI_4g43121v3</name>
</gene>
<accession>A0A0Q3HFV3</accession>
<protein>
    <submittedName>
        <fullName evidence="2 3">Uncharacterized protein</fullName>
    </submittedName>
</protein>
<dbReference type="Gramene" id="KQJ92362">
    <property type="protein sequence ID" value="KQJ92362"/>
    <property type="gene ID" value="BRADI_4g43121v3"/>
</dbReference>
<evidence type="ECO:0000313" key="4">
    <source>
        <dbReference type="Proteomes" id="UP000008810"/>
    </source>
</evidence>
<reference evidence="3" key="3">
    <citation type="submission" date="2018-08" db="UniProtKB">
        <authorList>
            <consortium name="EnsemblPlants"/>
        </authorList>
    </citation>
    <scope>IDENTIFICATION</scope>
    <source>
        <strain evidence="3">cv. Bd21</strain>
    </source>
</reference>
<dbReference type="EMBL" id="CM000883">
    <property type="protein sequence ID" value="KQJ92362.1"/>
    <property type="molecule type" value="Genomic_DNA"/>
</dbReference>
<evidence type="ECO:0000313" key="2">
    <source>
        <dbReference type="EMBL" id="KQJ92362.1"/>
    </source>
</evidence>
<keyword evidence="4" id="KW-1185">Reference proteome</keyword>
<sequence length="140" mass="15800">MVVALGEDISSEEDAVLAAADGYGEGLHDPADFMKARGCLSWPSSRPRRAWPRRQRRRHHTWMSLQLTPSTCSPPPPSRPTPPRSSKTRLPCCLLVFLAKTGSLFPVHTRCSMFCLTHRSLHVRLLGYALVRLLYIYILC</sequence>
<reference evidence="2" key="2">
    <citation type="submission" date="2017-06" db="EMBL/GenBank/DDBJ databases">
        <title>WGS assembly of Brachypodium distachyon.</title>
        <authorList>
            <consortium name="The International Brachypodium Initiative"/>
            <person name="Lucas S."/>
            <person name="Harmon-Smith M."/>
            <person name="Lail K."/>
            <person name="Tice H."/>
            <person name="Grimwood J."/>
            <person name="Bruce D."/>
            <person name="Barry K."/>
            <person name="Shu S."/>
            <person name="Lindquist E."/>
            <person name="Wang M."/>
            <person name="Pitluck S."/>
            <person name="Vogel J.P."/>
            <person name="Garvin D.F."/>
            <person name="Mockler T.C."/>
            <person name="Schmutz J."/>
            <person name="Rokhsar D."/>
            <person name="Bevan M.W."/>
        </authorList>
    </citation>
    <scope>NUCLEOTIDE SEQUENCE</scope>
    <source>
        <strain evidence="2">Bd21</strain>
    </source>
</reference>
<evidence type="ECO:0000313" key="3">
    <source>
        <dbReference type="EnsemblPlants" id="KQJ92362"/>
    </source>
</evidence>